<dbReference type="Pfam" id="PF01850">
    <property type="entry name" value="PIN"/>
    <property type="match status" value="1"/>
</dbReference>
<name>A0A135HYF2_9HYPH</name>
<dbReference type="AlphaFoldDB" id="A0A135HYF2"/>
<dbReference type="CDD" id="cd18682">
    <property type="entry name" value="PIN_VapC-like"/>
    <property type="match status" value="1"/>
</dbReference>
<gene>
    <name evidence="2" type="ORF">ATN84_00045</name>
</gene>
<comment type="caution">
    <text evidence="2">The sequence shown here is derived from an EMBL/GenBank/DDBJ whole genome shotgun (WGS) entry which is preliminary data.</text>
</comment>
<dbReference type="OrthoDB" id="286092at2"/>
<dbReference type="SUPFAM" id="SSF88723">
    <property type="entry name" value="PIN domain-like"/>
    <property type="match status" value="1"/>
</dbReference>
<dbReference type="STRING" id="1494590.ATN84_00045"/>
<dbReference type="Gene3D" id="3.40.50.1010">
    <property type="entry name" value="5'-nuclease"/>
    <property type="match status" value="1"/>
</dbReference>
<dbReference type="RefSeq" id="WP_068879510.1">
    <property type="nucleotide sequence ID" value="NZ_LNTU01000001.1"/>
</dbReference>
<reference evidence="2 3" key="1">
    <citation type="submission" date="2015-11" db="EMBL/GenBank/DDBJ databases">
        <title>Draft genome sequence of Paramesorhizobium deserti A-3-E, a strain highly resistant to diverse beta-lactam antibiotics.</title>
        <authorList>
            <person name="Lv R."/>
            <person name="Yang X."/>
            <person name="Fang N."/>
            <person name="Guo J."/>
            <person name="Luo X."/>
            <person name="Peng F."/>
            <person name="Yang R."/>
            <person name="Cui Y."/>
            <person name="Fang C."/>
            <person name="Song Y."/>
        </authorList>
    </citation>
    <scope>NUCLEOTIDE SEQUENCE [LARGE SCALE GENOMIC DNA]</scope>
    <source>
        <strain evidence="2 3">A-3-E</strain>
    </source>
</reference>
<keyword evidence="3" id="KW-1185">Reference proteome</keyword>
<protein>
    <recommendedName>
        <fullName evidence="1">PIN domain-containing protein</fullName>
    </recommendedName>
</protein>
<proteinExistence type="predicted"/>
<dbReference type="Proteomes" id="UP000070107">
    <property type="component" value="Unassembled WGS sequence"/>
</dbReference>
<organism evidence="2 3">
    <name type="scientific">Paramesorhizobium deserti</name>
    <dbReference type="NCBI Taxonomy" id="1494590"/>
    <lineage>
        <taxon>Bacteria</taxon>
        <taxon>Pseudomonadati</taxon>
        <taxon>Pseudomonadota</taxon>
        <taxon>Alphaproteobacteria</taxon>
        <taxon>Hyphomicrobiales</taxon>
        <taxon>Phyllobacteriaceae</taxon>
        <taxon>Paramesorhizobium</taxon>
    </lineage>
</organism>
<dbReference type="InterPro" id="IPR029060">
    <property type="entry name" value="PIN-like_dom_sf"/>
</dbReference>
<accession>A0A135HYF2</accession>
<evidence type="ECO:0000313" key="3">
    <source>
        <dbReference type="Proteomes" id="UP000070107"/>
    </source>
</evidence>
<sequence length="127" mass="13663">MKPAIIDTSVVMCALLNEPGMEKAIHVSERAYMSSVNVAEVVAKCIERGISDQKALLYLSSSNISVVDFDLDCATLAGRLWRNAKKGVLSLGDRACIATAIRHGGVAVTADRAWTTLDLGCKIELIR</sequence>
<dbReference type="InterPro" id="IPR002716">
    <property type="entry name" value="PIN_dom"/>
</dbReference>
<dbReference type="EMBL" id="LNTU01000001">
    <property type="protein sequence ID" value="KXF78240.1"/>
    <property type="molecule type" value="Genomic_DNA"/>
</dbReference>
<feature type="domain" description="PIN" evidence="1">
    <location>
        <begin position="5"/>
        <end position="114"/>
    </location>
</feature>
<evidence type="ECO:0000259" key="1">
    <source>
        <dbReference type="Pfam" id="PF01850"/>
    </source>
</evidence>
<evidence type="ECO:0000313" key="2">
    <source>
        <dbReference type="EMBL" id="KXF78240.1"/>
    </source>
</evidence>